<dbReference type="Proteomes" id="UP001595699">
    <property type="component" value="Unassembled WGS sequence"/>
</dbReference>
<organism evidence="1 2">
    <name type="scientific">Tenggerimyces flavus</name>
    <dbReference type="NCBI Taxonomy" id="1708749"/>
    <lineage>
        <taxon>Bacteria</taxon>
        <taxon>Bacillati</taxon>
        <taxon>Actinomycetota</taxon>
        <taxon>Actinomycetes</taxon>
        <taxon>Propionibacteriales</taxon>
        <taxon>Nocardioidaceae</taxon>
        <taxon>Tenggerimyces</taxon>
    </lineage>
</organism>
<accession>A0ABV7YAA0</accession>
<protein>
    <submittedName>
        <fullName evidence="1">Uncharacterized protein</fullName>
    </submittedName>
</protein>
<gene>
    <name evidence="1" type="ORF">ACFOUW_09595</name>
</gene>
<evidence type="ECO:0000313" key="2">
    <source>
        <dbReference type="Proteomes" id="UP001595699"/>
    </source>
</evidence>
<dbReference type="RefSeq" id="WP_205117310.1">
    <property type="nucleotide sequence ID" value="NZ_JAFBCM010000001.1"/>
</dbReference>
<proteinExistence type="predicted"/>
<sequence length="178" mass="20738">MAQYVREGRPRFTGVTSYQDPLGRFSFRYPSDWRQYELDDELEGSMLSPVNADITTYIGAWVAQLDTNVVAEDLDILREGIEDGLASLPDLVVEKSDDTVLSNLVKFERIYTFTEDGETRRRRAWMLYVDKWRIVLIFQGSSIDEYEYWLPMGNYAFATFDLPQALWFATDRDLKAND</sequence>
<keyword evidence="2" id="KW-1185">Reference proteome</keyword>
<comment type="caution">
    <text evidence="1">The sequence shown here is derived from an EMBL/GenBank/DDBJ whole genome shotgun (WGS) entry which is preliminary data.</text>
</comment>
<dbReference type="EMBL" id="JBHRZH010000006">
    <property type="protein sequence ID" value="MFC3761093.1"/>
    <property type="molecule type" value="Genomic_DNA"/>
</dbReference>
<evidence type="ECO:0000313" key="1">
    <source>
        <dbReference type="EMBL" id="MFC3761093.1"/>
    </source>
</evidence>
<reference evidence="2" key="1">
    <citation type="journal article" date="2019" name="Int. J. Syst. Evol. Microbiol.">
        <title>The Global Catalogue of Microorganisms (GCM) 10K type strain sequencing project: providing services to taxonomists for standard genome sequencing and annotation.</title>
        <authorList>
            <consortium name="The Broad Institute Genomics Platform"/>
            <consortium name="The Broad Institute Genome Sequencing Center for Infectious Disease"/>
            <person name="Wu L."/>
            <person name="Ma J."/>
        </authorList>
    </citation>
    <scope>NUCLEOTIDE SEQUENCE [LARGE SCALE GENOMIC DNA]</scope>
    <source>
        <strain evidence="2">CGMCC 4.7241</strain>
    </source>
</reference>
<name>A0ABV7YAA0_9ACTN</name>